<comment type="caution">
    <text evidence="2">The sequence shown here is derived from an EMBL/GenBank/DDBJ whole genome shotgun (WGS) entry which is preliminary data.</text>
</comment>
<gene>
    <name evidence="2" type="ORF">PanWU01x14_301930</name>
</gene>
<sequence>MDKKDPKLSSKTSEPMKSFQARRNSYNKSPRRRATTTHHDDDGHVNLLHNHHISTHADPIMSTEDKIISSEQMGRVAMTKSRFAELILKAKKDS</sequence>
<keyword evidence="3" id="KW-1185">Reference proteome</keyword>
<dbReference type="EMBL" id="JXTB01000454">
    <property type="protein sequence ID" value="PON39842.1"/>
    <property type="molecule type" value="Genomic_DNA"/>
</dbReference>
<accession>A0A2P5ATH1</accession>
<evidence type="ECO:0000313" key="3">
    <source>
        <dbReference type="Proteomes" id="UP000237105"/>
    </source>
</evidence>
<proteinExistence type="predicted"/>
<protein>
    <submittedName>
        <fullName evidence="2">Uncharacterized protein</fullName>
    </submittedName>
</protein>
<feature type="compositionally biased region" description="Polar residues" evidence="1">
    <location>
        <begin position="9"/>
        <end position="28"/>
    </location>
</feature>
<dbReference type="OrthoDB" id="10516802at2759"/>
<dbReference type="AlphaFoldDB" id="A0A2P5ATH1"/>
<feature type="region of interest" description="Disordered" evidence="1">
    <location>
        <begin position="1"/>
        <end position="45"/>
    </location>
</feature>
<dbReference type="Proteomes" id="UP000237105">
    <property type="component" value="Unassembled WGS sequence"/>
</dbReference>
<reference evidence="3" key="1">
    <citation type="submission" date="2016-06" db="EMBL/GenBank/DDBJ databases">
        <title>Parallel loss of symbiosis genes in relatives of nitrogen-fixing non-legume Parasponia.</title>
        <authorList>
            <person name="Van Velzen R."/>
            <person name="Holmer R."/>
            <person name="Bu F."/>
            <person name="Rutten L."/>
            <person name="Van Zeijl A."/>
            <person name="Liu W."/>
            <person name="Santuari L."/>
            <person name="Cao Q."/>
            <person name="Sharma T."/>
            <person name="Shen D."/>
            <person name="Roswanjaya Y."/>
            <person name="Wardhani T."/>
            <person name="Kalhor M.S."/>
            <person name="Jansen J."/>
            <person name="Van den Hoogen J."/>
            <person name="Gungor B."/>
            <person name="Hartog M."/>
            <person name="Hontelez J."/>
            <person name="Verver J."/>
            <person name="Yang W.-C."/>
            <person name="Schijlen E."/>
            <person name="Repin R."/>
            <person name="Schilthuizen M."/>
            <person name="Schranz E."/>
            <person name="Heidstra R."/>
            <person name="Miyata K."/>
            <person name="Fedorova E."/>
            <person name="Kohlen W."/>
            <person name="Bisseling T."/>
            <person name="Smit S."/>
            <person name="Geurts R."/>
        </authorList>
    </citation>
    <scope>NUCLEOTIDE SEQUENCE [LARGE SCALE GENOMIC DNA]</scope>
    <source>
        <strain evidence="3">cv. WU1-14</strain>
    </source>
</reference>
<organism evidence="2 3">
    <name type="scientific">Parasponia andersonii</name>
    <name type="common">Sponia andersonii</name>
    <dbReference type="NCBI Taxonomy" id="3476"/>
    <lineage>
        <taxon>Eukaryota</taxon>
        <taxon>Viridiplantae</taxon>
        <taxon>Streptophyta</taxon>
        <taxon>Embryophyta</taxon>
        <taxon>Tracheophyta</taxon>
        <taxon>Spermatophyta</taxon>
        <taxon>Magnoliopsida</taxon>
        <taxon>eudicotyledons</taxon>
        <taxon>Gunneridae</taxon>
        <taxon>Pentapetalae</taxon>
        <taxon>rosids</taxon>
        <taxon>fabids</taxon>
        <taxon>Rosales</taxon>
        <taxon>Cannabaceae</taxon>
        <taxon>Parasponia</taxon>
    </lineage>
</organism>
<evidence type="ECO:0000313" key="2">
    <source>
        <dbReference type="EMBL" id="PON39842.1"/>
    </source>
</evidence>
<name>A0A2P5ATH1_PARAD</name>
<evidence type="ECO:0000256" key="1">
    <source>
        <dbReference type="SAM" id="MobiDB-lite"/>
    </source>
</evidence>